<dbReference type="PROSITE" id="PS00430">
    <property type="entry name" value="TONB_DEPENDENT_REC_1"/>
    <property type="match status" value="1"/>
</dbReference>
<protein>
    <submittedName>
        <fullName evidence="1">Outer membrane lipoprotein carrier protein LolA</fullName>
    </submittedName>
</protein>
<dbReference type="Proteomes" id="UP001596434">
    <property type="component" value="Unassembled WGS sequence"/>
</dbReference>
<dbReference type="PANTHER" id="PTHR37507:SF2">
    <property type="entry name" value="SPORULATION PROTEIN YDCC"/>
    <property type="match status" value="1"/>
</dbReference>
<dbReference type="AlphaFoldDB" id="A0ABD5ZXV5"/>
<reference evidence="1 2" key="1">
    <citation type="journal article" date="2019" name="Int. J. Syst. Evol. Microbiol.">
        <title>The Global Catalogue of Microorganisms (GCM) 10K type strain sequencing project: providing services to taxonomists for standard genome sequencing and annotation.</title>
        <authorList>
            <consortium name="The Broad Institute Genomics Platform"/>
            <consortium name="The Broad Institute Genome Sequencing Center for Infectious Disease"/>
            <person name="Wu L."/>
            <person name="Ma J."/>
        </authorList>
    </citation>
    <scope>NUCLEOTIDE SEQUENCE [LARGE SCALE GENOMIC DNA]</scope>
    <source>
        <strain evidence="1 2">GX21</strain>
    </source>
</reference>
<evidence type="ECO:0000313" key="1">
    <source>
        <dbReference type="EMBL" id="MFC7255493.1"/>
    </source>
</evidence>
<dbReference type="InterPro" id="IPR010916">
    <property type="entry name" value="TonB_box_CS"/>
</dbReference>
<dbReference type="InterPro" id="IPR052944">
    <property type="entry name" value="Sporulation_related"/>
</dbReference>
<dbReference type="PANTHER" id="PTHR37507">
    <property type="entry name" value="SPORULATION PROTEIN YDCC"/>
    <property type="match status" value="1"/>
</dbReference>
<accession>A0ABD5ZXV5</accession>
<gene>
    <name evidence="1" type="ORF">ACFQKE_09355</name>
</gene>
<proteinExistence type="predicted"/>
<organism evidence="1 2">
    <name type="scientific">Haloplanus litoreus</name>
    <dbReference type="NCBI Taxonomy" id="767515"/>
    <lineage>
        <taxon>Archaea</taxon>
        <taxon>Methanobacteriati</taxon>
        <taxon>Methanobacteriota</taxon>
        <taxon>Stenosarchaea group</taxon>
        <taxon>Halobacteria</taxon>
        <taxon>Halobacteriales</taxon>
        <taxon>Haloferacaceae</taxon>
        <taxon>Haloplanus</taxon>
    </lineage>
</organism>
<dbReference type="Gene3D" id="2.50.20.10">
    <property type="entry name" value="Lipoprotein localisation LolA/LolB/LppX"/>
    <property type="match status" value="1"/>
</dbReference>
<evidence type="ECO:0000313" key="2">
    <source>
        <dbReference type="Proteomes" id="UP001596434"/>
    </source>
</evidence>
<dbReference type="RefSeq" id="WP_379703722.1">
    <property type="nucleotide sequence ID" value="NZ_JBHTAT010000001.1"/>
</dbReference>
<comment type="caution">
    <text evidence="1">The sequence shown here is derived from an EMBL/GenBank/DDBJ whole genome shotgun (WGS) entry which is preliminary data.</text>
</comment>
<sequence length="344" mass="36560">MRPTFGGWRRLALLLVVLTALAAVAGAATTNGQPSGQAVLNDTRDHYANAESVVVTANVTVSNESANRTATVEFAAAGNESRTVVAADNATYRTGVNETVAWYVGPNRTAAWERDAVGHTTGVEYAGNASTPNDFANWSAADANASVEYLRRGSDDGTDAHVVRVVPEDGDADATLWVATSDARLLRAEVTDGENSTVVDYRESQVNVSVHGSTFDPPGDRLSITSVDRYDTFDAVQTNTSFDLPRLDAEFGNATALTRADGTHVAQRYRDDGDDVTVVSTTTDREFDRGSANVTNVTVNGHDANATTVDGVAVVYWEADGVTTAVVVEGSEDRAIDLARRLDH</sequence>
<dbReference type="GeneID" id="96953855"/>
<name>A0ABD5ZXV5_9EURY</name>
<dbReference type="EMBL" id="JBHTAT010000001">
    <property type="protein sequence ID" value="MFC7255493.1"/>
    <property type="molecule type" value="Genomic_DNA"/>
</dbReference>
<keyword evidence="2" id="KW-1185">Reference proteome</keyword>
<keyword evidence="1" id="KW-0449">Lipoprotein</keyword>